<keyword evidence="12" id="KW-1185">Reference proteome</keyword>
<evidence type="ECO:0000256" key="1">
    <source>
        <dbReference type="ARBA" id="ARBA00022527"/>
    </source>
</evidence>
<evidence type="ECO:0000256" key="4">
    <source>
        <dbReference type="ARBA" id="ARBA00022777"/>
    </source>
</evidence>
<keyword evidence="2" id="KW-0808">Transferase</keyword>
<feature type="region of interest" description="Disordered" evidence="9">
    <location>
        <begin position="270"/>
        <end position="300"/>
    </location>
</feature>
<proteinExistence type="predicted"/>
<keyword evidence="4" id="KW-0418">Kinase</keyword>
<dbReference type="PANTHER" id="PTHR24350">
    <property type="entry name" value="SERINE/THREONINE-PROTEIN KINASE IAL-RELATED"/>
    <property type="match status" value="1"/>
</dbReference>
<feature type="binding site" evidence="7">
    <location>
        <begin position="19"/>
        <end position="20"/>
    </location>
    <ligand>
        <name>ATP</name>
        <dbReference type="ChEBI" id="CHEBI:30616"/>
    </ligand>
</feature>
<dbReference type="SMART" id="SM00220">
    <property type="entry name" value="S_TKc"/>
    <property type="match status" value="1"/>
</dbReference>
<dbReference type="Pfam" id="PF00069">
    <property type="entry name" value="Pkinase"/>
    <property type="match status" value="1"/>
</dbReference>
<keyword evidence="1" id="KW-0723">Serine/threonine-protein kinase</keyword>
<feature type="active site" description="Proton acceptor" evidence="6">
    <location>
        <position position="15"/>
    </location>
</feature>
<accession>A0A1J4L494</accession>
<dbReference type="RefSeq" id="XP_068369902.1">
    <property type="nucleotide sequence ID" value="XM_068513868.1"/>
</dbReference>
<dbReference type="InterPro" id="IPR011009">
    <property type="entry name" value="Kinase-like_dom_sf"/>
</dbReference>
<dbReference type="PROSITE" id="PS50011">
    <property type="entry name" value="PROTEIN_KINASE_DOM"/>
    <property type="match status" value="1"/>
</dbReference>
<feature type="binding site" evidence="7">
    <location>
        <position position="33"/>
    </location>
    <ligand>
        <name>ATP</name>
        <dbReference type="ChEBI" id="CHEBI:30616"/>
    </ligand>
</feature>
<dbReference type="InterPro" id="IPR030616">
    <property type="entry name" value="Aur-like"/>
</dbReference>
<dbReference type="GO" id="GO:0005524">
    <property type="term" value="F:ATP binding"/>
    <property type="evidence" value="ECO:0007669"/>
    <property type="project" value="UniProtKB-KW"/>
</dbReference>
<dbReference type="InterPro" id="IPR000719">
    <property type="entry name" value="Prot_kinase_dom"/>
</dbReference>
<evidence type="ECO:0000256" key="2">
    <source>
        <dbReference type="ARBA" id="ARBA00022679"/>
    </source>
</evidence>
<feature type="domain" description="Protein kinase" evidence="10">
    <location>
        <begin position="1"/>
        <end position="142"/>
    </location>
</feature>
<feature type="cross-link" description="Glycyl lysine isopeptide (Lys-Gly) (interchain with G-Cter in SUMO2)" evidence="8">
    <location>
        <position position="17"/>
    </location>
</feature>
<evidence type="ECO:0000256" key="5">
    <source>
        <dbReference type="ARBA" id="ARBA00022840"/>
    </source>
</evidence>
<feature type="compositionally biased region" description="Basic and acidic residues" evidence="9">
    <location>
        <begin position="427"/>
        <end position="439"/>
    </location>
</feature>
<name>A0A1J4L494_9EUKA</name>
<keyword evidence="3 7" id="KW-0547">Nucleotide-binding</keyword>
<dbReference type="EMBL" id="MLAK01000074">
    <property type="protein sequence ID" value="OHT16766.1"/>
    <property type="molecule type" value="Genomic_DNA"/>
</dbReference>
<feature type="region of interest" description="Disordered" evidence="9">
    <location>
        <begin position="410"/>
        <end position="439"/>
    </location>
</feature>
<dbReference type="VEuPathDB" id="TrichDB:TRFO_41591"/>
<reference evidence="11" key="1">
    <citation type="submission" date="2016-10" db="EMBL/GenBank/DDBJ databases">
        <authorList>
            <person name="Benchimol M."/>
            <person name="Almeida L.G."/>
            <person name="Vasconcelos A.T."/>
            <person name="Perreira-Neves A."/>
            <person name="Rosa I.A."/>
            <person name="Tasca T."/>
            <person name="Bogo M.R."/>
            <person name="de Souza W."/>
        </authorList>
    </citation>
    <scope>NUCLEOTIDE SEQUENCE [LARGE SCALE GENOMIC DNA]</scope>
    <source>
        <strain evidence="11">K</strain>
    </source>
</reference>
<evidence type="ECO:0000256" key="8">
    <source>
        <dbReference type="PIRSR" id="PIRSR630616-3"/>
    </source>
</evidence>
<dbReference type="GO" id="GO:0004674">
    <property type="term" value="F:protein serine/threonine kinase activity"/>
    <property type="evidence" value="ECO:0007669"/>
    <property type="project" value="UniProtKB-KW"/>
</dbReference>
<evidence type="ECO:0000313" key="11">
    <source>
        <dbReference type="EMBL" id="OHT16766.1"/>
    </source>
</evidence>
<dbReference type="AlphaFoldDB" id="A0A1J4L494"/>
<feature type="compositionally biased region" description="Polar residues" evidence="9">
    <location>
        <begin position="276"/>
        <end position="300"/>
    </location>
</feature>
<keyword evidence="5 7" id="KW-0067">ATP-binding</keyword>
<evidence type="ECO:0000256" key="3">
    <source>
        <dbReference type="ARBA" id="ARBA00022741"/>
    </source>
</evidence>
<dbReference type="Proteomes" id="UP000179807">
    <property type="component" value="Unassembled WGS sequence"/>
</dbReference>
<comment type="caution">
    <text evidence="11">The sequence shown here is derived from an EMBL/GenBank/DDBJ whole genome shotgun (WGS) entry which is preliminary data.</text>
</comment>
<evidence type="ECO:0000256" key="7">
    <source>
        <dbReference type="PIRSR" id="PIRSR630616-2"/>
    </source>
</evidence>
<dbReference type="GeneID" id="94848572"/>
<sequence length="478" mass="53831">MGDHFVNLSYRRHRDIKAENILLDSNFHIKISDFGLSHSYQHDILKTQCGSPNYLAPEIINNQLYGPPVDIWSAGVLLFLASTGNFPFIGDNMPKLFRKILSEKVGFPDFLSLELRDLLEKMLEKNPQDRITIEQILSHKWLSNQIPKKSVSLPSLSGNITKQDMISAVSLELEKYGFDAEEVAGKLHIKDKEYLMIASILTKRIESQQRAKNANRNAKKIPMMGKSHVVSGLINKGNIYSLENNPSIKANASNAKANLIFDAQFNQTNAQNTQNHPNTFDQENRQSLQNNPNTFDQENRQNGITNTVINSDVVQPSVTSPGNKNLASTGCLPNESFHHGSRLSTICKKSQSSFGINLDRNQLSLVQRNIRSKNYRHLINKHISMDFLHLQPNGNQTNTFLETPNQDDSQNFNNIPEDETIMNNANDGKDNSNKATSGEKVRIITQTEEVPKMVISEGAGSRLLKFGIIRERHKSNNV</sequence>
<protein>
    <recommendedName>
        <fullName evidence="10">Protein kinase domain-containing protein</fullName>
    </recommendedName>
</protein>
<organism evidence="11 12">
    <name type="scientific">Tritrichomonas foetus</name>
    <dbReference type="NCBI Taxonomy" id="1144522"/>
    <lineage>
        <taxon>Eukaryota</taxon>
        <taxon>Metamonada</taxon>
        <taxon>Parabasalia</taxon>
        <taxon>Tritrichomonadida</taxon>
        <taxon>Tritrichomonadidae</taxon>
        <taxon>Tritrichomonas</taxon>
    </lineage>
</organism>
<evidence type="ECO:0000256" key="9">
    <source>
        <dbReference type="SAM" id="MobiDB-lite"/>
    </source>
</evidence>
<gene>
    <name evidence="11" type="ORF">TRFO_41591</name>
</gene>
<evidence type="ECO:0000259" key="10">
    <source>
        <dbReference type="PROSITE" id="PS50011"/>
    </source>
</evidence>
<dbReference type="SUPFAM" id="SSF56112">
    <property type="entry name" value="Protein kinase-like (PK-like)"/>
    <property type="match status" value="1"/>
</dbReference>
<evidence type="ECO:0000313" key="12">
    <source>
        <dbReference type="Proteomes" id="UP000179807"/>
    </source>
</evidence>
<dbReference type="Gene3D" id="1.10.510.10">
    <property type="entry name" value="Transferase(Phosphotransferase) domain 1"/>
    <property type="match status" value="1"/>
</dbReference>
<evidence type="ECO:0000256" key="6">
    <source>
        <dbReference type="PIRSR" id="PIRSR630616-1"/>
    </source>
</evidence>